<sequence length="615" mass="69683">MARAHRQGPEVGGQLRENGGGERRAGTGSWGREWRGHTVRGRKLGGNCERTVVASAGQVPEVGEENGEGTPSGAGSWGAIARERWWRAQGRYRKLGKRMARAHRQGPEVGGQLRENGGGERRAGTGSWGREWRGHTVRGRKLGGNCERTVVASAGQVPEVGEENGEGTPSGAGSWGAIARERWWRAQGRYRKLGKRMARAHQEEESEEEVLGLELPEDSEEEEDGDEEDGDLSMHSDLEEPVSGSGLPHELSWGQRKQAYYDTEYGAAAPSKNKQSREEAEAEELEEEQEAQAIQKRLAQTLGEEDYGLDLVQAYADEQRSTQRTETGPKIAKDLEALSRKEQLKLLQQESPELLHLIEDFEAKLKELKDELNPLMQMVRNGIIPKGKGSRYLETKYHLYLNYCTNISFYLILKSKRIPVQGHPVIERLVTYRNLINDLGIVDENLSSEVQWLLNALHKNERNDEEGKKKLTVLLQRTAKKNKPKSVPKISNAEAATKDDSDLDEEAALKFYKEMEEKVKLKRKRDDQNAMEEELVLEEDPNKKRGITYQIAKNKGLTPKRKKIDRNPRVKHREKFRRAKIRRKGQVREVRREEQRYGGELSGIRAGVKKSIKLK</sequence>
<feature type="region of interest" description="Disordered" evidence="6">
    <location>
        <begin position="97"/>
        <end position="174"/>
    </location>
</feature>
<feature type="region of interest" description="Disordered" evidence="6">
    <location>
        <begin position="554"/>
        <end position="602"/>
    </location>
</feature>
<dbReference type="Pfam" id="PF09368">
    <property type="entry name" value="Sas10"/>
    <property type="match status" value="1"/>
</dbReference>
<feature type="region of interest" description="Disordered" evidence="6">
    <location>
        <begin position="1"/>
        <end position="76"/>
    </location>
</feature>
<dbReference type="PANTHER" id="PTHR13237">
    <property type="entry name" value="SOMETHING ABOUT SILENCING PROTEIN 10-RELATED"/>
    <property type="match status" value="1"/>
</dbReference>
<dbReference type="Proteomes" id="UP000007267">
    <property type="component" value="Unassembled WGS sequence"/>
</dbReference>
<dbReference type="GO" id="GO:0000462">
    <property type="term" value="P:maturation of SSU-rRNA from tricistronic rRNA transcript (SSU-rRNA, 5.8S rRNA, LSU-rRNA)"/>
    <property type="evidence" value="ECO:0007669"/>
    <property type="project" value="TreeGrafter"/>
</dbReference>
<keyword evidence="5" id="KW-0175">Coiled coil</keyword>
<protein>
    <submittedName>
        <fullName evidence="8">UTP3 small subunit processome component</fullName>
    </submittedName>
</protein>
<dbReference type="EMBL" id="AGCU01157539">
    <property type="status" value="NOT_ANNOTATED_CDS"/>
    <property type="molecule type" value="Genomic_DNA"/>
</dbReference>
<reference evidence="8" key="4">
    <citation type="submission" date="2025-09" db="UniProtKB">
        <authorList>
            <consortium name="Ensembl"/>
        </authorList>
    </citation>
    <scope>IDENTIFICATION</scope>
</reference>
<dbReference type="GO" id="GO:0032040">
    <property type="term" value="C:small-subunit processome"/>
    <property type="evidence" value="ECO:0007669"/>
    <property type="project" value="Ensembl"/>
</dbReference>
<reference evidence="8" key="3">
    <citation type="submission" date="2025-08" db="UniProtKB">
        <authorList>
            <consortium name="Ensembl"/>
        </authorList>
    </citation>
    <scope>IDENTIFICATION</scope>
</reference>
<evidence type="ECO:0000256" key="4">
    <source>
        <dbReference type="ARBA" id="ARBA00023242"/>
    </source>
</evidence>
<proteinExistence type="inferred from homology"/>
<feature type="region of interest" description="Disordered" evidence="6">
    <location>
        <begin position="194"/>
        <end position="293"/>
    </location>
</feature>
<dbReference type="eggNOG" id="KOG3118">
    <property type="taxonomic scope" value="Eukaryota"/>
</dbReference>
<evidence type="ECO:0000256" key="2">
    <source>
        <dbReference type="ARBA" id="ARBA00010979"/>
    </source>
</evidence>
<keyword evidence="4" id="KW-0539">Nucleus</keyword>
<dbReference type="InterPro" id="IPR018972">
    <property type="entry name" value="Sas10_C_dom"/>
</dbReference>
<comment type="subcellular location">
    <subcellularLocation>
        <location evidence="1">Nucleus</location>
        <location evidence="1">Nucleolus</location>
    </subcellularLocation>
</comment>
<evidence type="ECO:0000256" key="6">
    <source>
        <dbReference type="SAM" id="MobiDB-lite"/>
    </source>
</evidence>
<accession>K7EWE5</accession>
<dbReference type="PANTHER" id="PTHR13237:SF8">
    <property type="entry name" value="SOMETHING ABOUT SILENCING PROTEIN 10"/>
    <property type="match status" value="1"/>
</dbReference>
<evidence type="ECO:0000256" key="1">
    <source>
        <dbReference type="ARBA" id="ARBA00004604"/>
    </source>
</evidence>
<feature type="compositionally biased region" description="Basic residues" evidence="6">
    <location>
        <begin position="558"/>
        <end position="585"/>
    </location>
</feature>
<evidence type="ECO:0000259" key="7">
    <source>
        <dbReference type="Pfam" id="PF09368"/>
    </source>
</evidence>
<evidence type="ECO:0000256" key="3">
    <source>
        <dbReference type="ARBA" id="ARBA00022553"/>
    </source>
</evidence>
<dbReference type="STRING" id="13735.ENSPSIP00000000105"/>
<name>K7EWE5_PELSI</name>
<dbReference type="GeneTree" id="ENSGT00500000044947"/>
<feature type="coiled-coil region" evidence="5">
    <location>
        <begin position="351"/>
        <end position="378"/>
    </location>
</feature>
<dbReference type="GO" id="GO:0007420">
    <property type="term" value="P:brain development"/>
    <property type="evidence" value="ECO:0007669"/>
    <property type="project" value="Ensembl"/>
</dbReference>
<keyword evidence="9" id="KW-1185">Reference proteome</keyword>
<comment type="similarity">
    <text evidence="2">Belongs to the SAS10 family.</text>
</comment>
<evidence type="ECO:0000313" key="9">
    <source>
        <dbReference type="Proteomes" id="UP000007267"/>
    </source>
</evidence>
<evidence type="ECO:0000256" key="5">
    <source>
        <dbReference type="SAM" id="Coils"/>
    </source>
</evidence>
<dbReference type="Ensembl" id="ENSPSIT00000000105.1">
    <property type="protein sequence ID" value="ENSPSIP00000000105.1"/>
    <property type="gene ID" value="ENSPSIG00000000105.1"/>
</dbReference>
<feature type="compositionally biased region" description="Basic and acidic residues" evidence="6">
    <location>
        <begin position="586"/>
        <end position="597"/>
    </location>
</feature>
<evidence type="ECO:0000313" key="8">
    <source>
        <dbReference type="Ensembl" id="ENSPSIP00000000105.1"/>
    </source>
</evidence>
<dbReference type="AlphaFoldDB" id="K7EWE5"/>
<keyword evidence="3" id="KW-0597">Phosphoprotein</keyword>
<feature type="compositionally biased region" description="Acidic residues" evidence="6">
    <location>
        <begin position="204"/>
        <end position="231"/>
    </location>
</feature>
<organism evidence="8 9">
    <name type="scientific">Pelodiscus sinensis</name>
    <name type="common">Chinese softshell turtle</name>
    <name type="synonym">Trionyx sinensis</name>
    <dbReference type="NCBI Taxonomy" id="13735"/>
    <lineage>
        <taxon>Eukaryota</taxon>
        <taxon>Metazoa</taxon>
        <taxon>Chordata</taxon>
        <taxon>Craniata</taxon>
        <taxon>Vertebrata</taxon>
        <taxon>Euteleostomi</taxon>
        <taxon>Archelosauria</taxon>
        <taxon>Testudinata</taxon>
        <taxon>Testudines</taxon>
        <taxon>Cryptodira</taxon>
        <taxon>Trionychia</taxon>
        <taxon>Trionychidae</taxon>
        <taxon>Pelodiscus</taxon>
    </lineage>
</organism>
<feature type="compositionally biased region" description="Acidic residues" evidence="6">
    <location>
        <begin position="280"/>
        <end position="290"/>
    </location>
</feature>
<reference evidence="9" key="2">
    <citation type="journal article" date="2013" name="Nat. Genet.">
        <title>The draft genomes of soft-shell turtle and green sea turtle yield insights into the development and evolution of the turtle-specific body plan.</title>
        <authorList>
            <person name="Wang Z."/>
            <person name="Pascual-Anaya J."/>
            <person name="Zadissa A."/>
            <person name="Li W."/>
            <person name="Niimura Y."/>
            <person name="Huang Z."/>
            <person name="Li C."/>
            <person name="White S."/>
            <person name="Xiong Z."/>
            <person name="Fang D."/>
            <person name="Wang B."/>
            <person name="Ming Y."/>
            <person name="Chen Y."/>
            <person name="Zheng Y."/>
            <person name="Kuraku S."/>
            <person name="Pignatelli M."/>
            <person name="Herrero J."/>
            <person name="Beal K."/>
            <person name="Nozawa M."/>
            <person name="Li Q."/>
            <person name="Wang J."/>
            <person name="Zhang H."/>
            <person name="Yu L."/>
            <person name="Shigenobu S."/>
            <person name="Wang J."/>
            <person name="Liu J."/>
            <person name="Flicek P."/>
            <person name="Searle S."/>
            <person name="Wang J."/>
            <person name="Kuratani S."/>
            <person name="Yin Y."/>
            <person name="Aken B."/>
            <person name="Zhang G."/>
            <person name="Irie N."/>
        </authorList>
    </citation>
    <scope>NUCLEOTIDE SEQUENCE [LARGE SCALE GENOMIC DNA]</scope>
    <source>
        <strain evidence="9">Daiwa-1</strain>
    </source>
</reference>
<feature type="domain" description="Sas10 C-terminal" evidence="7">
    <location>
        <begin position="543"/>
        <end position="614"/>
    </location>
</feature>
<dbReference type="Pfam" id="PF04000">
    <property type="entry name" value="Sas10_Utp3"/>
    <property type="match status" value="1"/>
</dbReference>
<gene>
    <name evidence="8" type="primary">UTP3</name>
</gene>
<reference evidence="9" key="1">
    <citation type="submission" date="2011-10" db="EMBL/GenBank/DDBJ databases">
        <authorList>
            <consortium name="Soft-shell Turtle Genome Consortium"/>
        </authorList>
    </citation>
    <scope>NUCLEOTIDE SEQUENCE [LARGE SCALE GENOMIC DNA]</scope>
    <source>
        <strain evidence="9">Daiwa-1</strain>
    </source>
</reference>
<dbReference type="HOGENOM" id="CLU_444074_0_0_1"/>
<dbReference type="InterPro" id="IPR007146">
    <property type="entry name" value="Sas10/Utp3/C1D"/>
</dbReference>
<dbReference type="OMA" id="DWGGMNE"/>